<dbReference type="GO" id="GO:0030288">
    <property type="term" value="C:outer membrane-bounded periplasmic space"/>
    <property type="evidence" value="ECO:0007669"/>
    <property type="project" value="TreeGrafter"/>
</dbReference>
<dbReference type="SMART" id="SM00646">
    <property type="entry name" value="Ami_3"/>
    <property type="match status" value="1"/>
</dbReference>
<evidence type="ECO:0000259" key="4">
    <source>
        <dbReference type="SMART" id="SM00646"/>
    </source>
</evidence>
<dbReference type="OrthoDB" id="9806267at2"/>
<dbReference type="GO" id="GO:0009253">
    <property type="term" value="P:peptidoglycan catabolic process"/>
    <property type="evidence" value="ECO:0007669"/>
    <property type="project" value="InterPro"/>
</dbReference>
<dbReference type="Gene3D" id="3.40.630.40">
    <property type="entry name" value="Zn-dependent exopeptidases"/>
    <property type="match status" value="1"/>
</dbReference>
<evidence type="ECO:0000256" key="2">
    <source>
        <dbReference type="ARBA" id="ARBA00011901"/>
    </source>
</evidence>
<dbReference type="PATRIC" id="fig|1094466.5.peg.1409"/>
<name>H8XQU2_FLAIG</name>
<dbReference type="PANTHER" id="PTHR30404">
    <property type="entry name" value="N-ACETYLMURAMOYL-L-ALANINE AMIDASE"/>
    <property type="match status" value="1"/>
</dbReference>
<dbReference type="PANTHER" id="PTHR30404:SF0">
    <property type="entry name" value="N-ACETYLMURAMOYL-L-ALANINE AMIDASE AMIC"/>
    <property type="match status" value="1"/>
</dbReference>
<gene>
    <name evidence="5" type="ordered locus">KQS_07160</name>
</gene>
<dbReference type="FunFam" id="3.40.630.40:FF:000005">
    <property type="entry name" value="N-acetylmuramoyl-L-alanine amidase (AmiA)"/>
    <property type="match status" value="1"/>
</dbReference>
<dbReference type="HOGENOM" id="CLU_014322_4_5_10"/>
<dbReference type="AlphaFoldDB" id="H8XQU2"/>
<dbReference type="Proteomes" id="UP000007599">
    <property type="component" value="Chromosome I"/>
</dbReference>
<evidence type="ECO:0000256" key="3">
    <source>
        <dbReference type="ARBA" id="ARBA00022801"/>
    </source>
</evidence>
<dbReference type="eggNOG" id="COG0860">
    <property type="taxonomic scope" value="Bacteria"/>
</dbReference>
<dbReference type="GO" id="GO:0008745">
    <property type="term" value="F:N-acetylmuramoyl-L-alanine amidase activity"/>
    <property type="evidence" value="ECO:0007669"/>
    <property type="project" value="UniProtKB-EC"/>
</dbReference>
<protein>
    <recommendedName>
        <fullName evidence="2">N-acetylmuramoyl-L-alanine amidase</fullName>
        <ecNumber evidence="2">3.5.1.28</ecNumber>
    </recommendedName>
</protein>
<reference evidence="5 6" key="1">
    <citation type="journal article" date="2012" name="J. Bacteriol.">
        <title>Complete Genome Sequence of Flavobacterium indicum GPSTA100-9T, Isolated from Warm Spring Water.</title>
        <authorList>
            <person name="Barbier P."/>
            <person name="Houel A."/>
            <person name="Loux V."/>
            <person name="Poulain J."/>
            <person name="Bernardet J.F."/>
            <person name="Touchon M."/>
            <person name="Duchaud E."/>
        </authorList>
    </citation>
    <scope>NUCLEOTIDE SEQUENCE [LARGE SCALE GENOMIC DNA]</scope>
    <source>
        <strain evidence="6">DSM 17447 / CIP 109464 / GPTSA100-9</strain>
    </source>
</reference>
<keyword evidence="3 5" id="KW-0378">Hydrolase</keyword>
<accession>H8XQU2</accession>
<dbReference type="EC" id="3.5.1.28" evidence="2"/>
<comment type="catalytic activity">
    <reaction evidence="1">
        <text>Hydrolyzes the link between N-acetylmuramoyl residues and L-amino acid residues in certain cell-wall glycopeptides.</text>
        <dbReference type="EC" id="3.5.1.28"/>
    </reaction>
</comment>
<dbReference type="InterPro" id="IPR050695">
    <property type="entry name" value="N-acetylmuramoyl_amidase_3"/>
</dbReference>
<dbReference type="CDD" id="cd02696">
    <property type="entry name" value="MurNAc-LAA"/>
    <property type="match status" value="1"/>
</dbReference>
<dbReference type="RefSeq" id="WP_014388515.1">
    <property type="nucleotide sequence ID" value="NC_017025.1"/>
</dbReference>
<reference evidence="6" key="2">
    <citation type="submission" date="2012-03" db="EMBL/GenBank/DDBJ databases">
        <title>Complete genome sequence of Flavobacterium indicum GPTSA100-9T, isolated from warm spring water.</title>
        <authorList>
            <person name="Barbier P."/>
            <person name="Houel A."/>
            <person name="Loux V."/>
            <person name="Poulain J."/>
            <person name="Bernardet J.-F."/>
            <person name="Touchon M."/>
            <person name="Duchaud E."/>
        </authorList>
    </citation>
    <scope>NUCLEOTIDE SEQUENCE [LARGE SCALE GENOMIC DNA]</scope>
    <source>
        <strain evidence="6">DSM 17447 / CIP 109464 / GPTSA100-9</strain>
    </source>
</reference>
<dbReference type="STRING" id="1094466.KQS_07160"/>
<keyword evidence="6" id="KW-1185">Reference proteome</keyword>
<dbReference type="KEGG" id="fin:KQS_07160"/>
<evidence type="ECO:0000313" key="5">
    <source>
        <dbReference type="EMBL" id="CCG53390.1"/>
    </source>
</evidence>
<dbReference type="Pfam" id="PF01520">
    <property type="entry name" value="Amidase_3"/>
    <property type="match status" value="1"/>
</dbReference>
<organism evidence="5 6">
    <name type="scientific">Flavobacterium indicum (strain DSM 17447 / CIP 109464 / GPTSA100-9)</name>
    <dbReference type="NCBI Taxonomy" id="1094466"/>
    <lineage>
        <taxon>Bacteria</taxon>
        <taxon>Pseudomonadati</taxon>
        <taxon>Bacteroidota</taxon>
        <taxon>Flavobacteriia</taxon>
        <taxon>Flavobacteriales</taxon>
        <taxon>Flavobacteriaceae</taxon>
        <taxon>Flavobacterium</taxon>
    </lineage>
</organism>
<dbReference type="EMBL" id="HE774682">
    <property type="protein sequence ID" value="CCG53390.1"/>
    <property type="molecule type" value="Genomic_DNA"/>
</dbReference>
<dbReference type="SUPFAM" id="SSF53187">
    <property type="entry name" value="Zn-dependent exopeptidases"/>
    <property type="match status" value="1"/>
</dbReference>
<proteinExistence type="predicted"/>
<sequence>MKRFFLLLTIFFTILTYSQDRKFKLILDAGHGGKDPGAQKNGCVEKEIALDVILQIGQILEKYPDFDIKYTRKTDVFIPLKDRAKIANDFEANLFVSVHCNSSTSPNPYGSMTLVMGLSRSNLNFEIAKTENAVIFQEDDYKKNYQGFDPNNPSTQIGLKILQEETLLQSISFASEVQNQFKNTLERKDLGMHQQPLWVLDATVMPGVLIELGFLSNLKESKYINSKEGRQNYAQVIALAILKYKNQLMETNTPLFEPKILTPVLIEEPKQEVVTIKDDPNYTTTTNASKEIVTEKKYKVQISFSSKKLDLNPSNFNGLNNVVLVEQNNGYKYYYGAGSTHEECKKKLAEAKAKGYKSAFIVEDN</sequence>
<dbReference type="InterPro" id="IPR002508">
    <property type="entry name" value="MurNAc-LAA_cat"/>
</dbReference>
<feature type="domain" description="MurNAc-LAA" evidence="4">
    <location>
        <begin position="84"/>
        <end position="242"/>
    </location>
</feature>
<evidence type="ECO:0000256" key="1">
    <source>
        <dbReference type="ARBA" id="ARBA00001561"/>
    </source>
</evidence>
<evidence type="ECO:0000313" key="6">
    <source>
        <dbReference type="Proteomes" id="UP000007599"/>
    </source>
</evidence>